<feature type="transmembrane region" description="Helical" evidence="8">
    <location>
        <begin position="6"/>
        <end position="26"/>
    </location>
</feature>
<dbReference type="Proteomes" id="UP000004947">
    <property type="component" value="Unassembled WGS sequence"/>
</dbReference>
<dbReference type="STRING" id="313628.LNTAR_08349"/>
<evidence type="ECO:0000256" key="1">
    <source>
        <dbReference type="ARBA" id="ARBA00004651"/>
    </source>
</evidence>
<feature type="transmembrane region" description="Helical" evidence="8">
    <location>
        <begin position="95"/>
        <end position="115"/>
    </location>
</feature>
<comment type="caution">
    <text evidence="9">The sequence shown here is derived from an EMBL/GenBank/DDBJ whole genome shotgun (WGS) entry which is preliminary data.</text>
</comment>
<dbReference type="InterPro" id="IPR000715">
    <property type="entry name" value="Glycosyl_transferase_4"/>
</dbReference>
<keyword evidence="3" id="KW-0808">Transferase</keyword>
<dbReference type="EMBL" id="ABCK01000004">
    <property type="protein sequence ID" value="EDM28565.1"/>
    <property type="molecule type" value="Genomic_DNA"/>
</dbReference>
<dbReference type="OrthoDB" id="9805475at2"/>
<evidence type="ECO:0000313" key="10">
    <source>
        <dbReference type="Proteomes" id="UP000004947"/>
    </source>
</evidence>
<dbReference type="GO" id="GO:0044038">
    <property type="term" value="P:cell wall macromolecule biosynthetic process"/>
    <property type="evidence" value="ECO:0007669"/>
    <property type="project" value="TreeGrafter"/>
</dbReference>
<feature type="transmembrane region" description="Helical" evidence="8">
    <location>
        <begin position="333"/>
        <end position="353"/>
    </location>
</feature>
<dbReference type="GO" id="GO:0046872">
    <property type="term" value="F:metal ion binding"/>
    <property type="evidence" value="ECO:0007669"/>
    <property type="project" value="UniProtKB-KW"/>
</dbReference>
<sequence>MQEWWTIYLGAMVLSLVLSLVFTPICRKLAWKFNILDKPHSEGHKMHSDATPLLGGTAVCLAWLSTLLIGLFVARNKIDLLPTSYADIFSKGNPALNQFFVIAFCAVSFVVLGLADDRKPMSAKLKMFLQALLCFGTAFAGVRISFIADPTLASITTGFILLTILNAVNFLDNMDGLCCGVGAICAGAFAISAGLQDQYLVSVLATVTCGACAGFYVYNCNPASIFLGDSGSHFVGYMLGICGVLVTYTSGEAHQSGYPFIIPILILAIPFFDLASVIVIRTRQGKPIYIGDHNHISHRFVKMGFSRRASVFLVHSLCLIICLSGIALIKANIAVMILILTQVIALLIFMTILHSRQKFRK</sequence>
<feature type="transmembrane region" description="Helical" evidence="8">
    <location>
        <begin position="176"/>
        <end position="193"/>
    </location>
</feature>
<keyword evidence="4 8" id="KW-0812">Transmembrane</keyword>
<dbReference type="AlphaFoldDB" id="A6DHR1"/>
<gene>
    <name evidence="9" type="ORF">LNTAR_08349</name>
</gene>
<evidence type="ECO:0000313" key="9">
    <source>
        <dbReference type="EMBL" id="EDM28565.1"/>
    </source>
</evidence>
<evidence type="ECO:0000256" key="5">
    <source>
        <dbReference type="ARBA" id="ARBA00022989"/>
    </source>
</evidence>
<keyword evidence="10" id="KW-1185">Reference proteome</keyword>
<keyword evidence="7" id="KW-0460">Magnesium</keyword>
<dbReference type="GO" id="GO:0009103">
    <property type="term" value="P:lipopolysaccharide biosynthetic process"/>
    <property type="evidence" value="ECO:0007669"/>
    <property type="project" value="TreeGrafter"/>
</dbReference>
<accession>A6DHR1</accession>
<protein>
    <submittedName>
        <fullName evidence="9">Teichoic acid linkage unit synthesis (Undecaprenylpyrophosphate-N-aetylglucosamine)</fullName>
    </submittedName>
</protein>
<feature type="transmembrane region" description="Helical" evidence="8">
    <location>
        <begin position="230"/>
        <end position="248"/>
    </location>
</feature>
<proteinExistence type="predicted"/>
<feature type="transmembrane region" description="Helical" evidence="8">
    <location>
        <begin position="152"/>
        <end position="171"/>
    </location>
</feature>
<feature type="transmembrane region" description="Helical" evidence="8">
    <location>
        <begin position="260"/>
        <end position="280"/>
    </location>
</feature>
<feature type="transmembrane region" description="Helical" evidence="8">
    <location>
        <begin position="127"/>
        <end position="146"/>
    </location>
</feature>
<organism evidence="9 10">
    <name type="scientific">Lentisphaera araneosa HTCC2155</name>
    <dbReference type="NCBI Taxonomy" id="313628"/>
    <lineage>
        <taxon>Bacteria</taxon>
        <taxon>Pseudomonadati</taxon>
        <taxon>Lentisphaerota</taxon>
        <taxon>Lentisphaeria</taxon>
        <taxon>Lentisphaerales</taxon>
        <taxon>Lentisphaeraceae</taxon>
        <taxon>Lentisphaera</taxon>
    </lineage>
</organism>
<evidence type="ECO:0000256" key="6">
    <source>
        <dbReference type="ARBA" id="ARBA00023136"/>
    </source>
</evidence>
<feature type="transmembrane region" description="Helical" evidence="8">
    <location>
        <begin position="199"/>
        <end position="218"/>
    </location>
</feature>
<reference evidence="9 10" key="1">
    <citation type="journal article" date="2010" name="J. Bacteriol.">
        <title>Genome sequence of Lentisphaera araneosa HTCC2155T, the type species of the order Lentisphaerales in the phylum Lentisphaerae.</title>
        <authorList>
            <person name="Thrash J.C."/>
            <person name="Cho J.C."/>
            <person name="Vergin K.L."/>
            <person name="Morris R.M."/>
            <person name="Giovannoni S.J."/>
        </authorList>
    </citation>
    <scope>NUCLEOTIDE SEQUENCE [LARGE SCALE GENOMIC DNA]</scope>
    <source>
        <strain evidence="9 10">HTCC2155</strain>
    </source>
</reference>
<comment type="subcellular location">
    <subcellularLocation>
        <location evidence="1">Cell membrane</location>
        <topology evidence="1">Multi-pass membrane protein</topology>
    </subcellularLocation>
</comment>
<dbReference type="GO" id="GO:0016780">
    <property type="term" value="F:phosphotransferase activity, for other substituted phosphate groups"/>
    <property type="evidence" value="ECO:0007669"/>
    <property type="project" value="InterPro"/>
</dbReference>
<keyword evidence="7" id="KW-0479">Metal-binding</keyword>
<dbReference type="PANTHER" id="PTHR22926:SF3">
    <property type="entry name" value="UNDECAPRENYL-PHOSPHATE ALPHA-N-ACETYLGLUCOSAMINYL 1-PHOSPHATE TRANSFERASE"/>
    <property type="match status" value="1"/>
</dbReference>
<dbReference type="PANTHER" id="PTHR22926">
    <property type="entry name" value="PHOSPHO-N-ACETYLMURAMOYL-PENTAPEPTIDE-TRANSFERASE"/>
    <property type="match status" value="1"/>
</dbReference>
<feature type="transmembrane region" description="Helical" evidence="8">
    <location>
        <begin position="53"/>
        <end position="75"/>
    </location>
</feature>
<evidence type="ECO:0000256" key="4">
    <source>
        <dbReference type="ARBA" id="ARBA00022692"/>
    </source>
</evidence>
<dbReference type="GO" id="GO:0005886">
    <property type="term" value="C:plasma membrane"/>
    <property type="evidence" value="ECO:0007669"/>
    <property type="project" value="UniProtKB-SubCell"/>
</dbReference>
<dbReference type="Pfam" id="PF00953">
    <property type="entry name" value="Glycos_transf_4"/>
    <property type="match status" value="1"/>
</dbReference>
<evidence type="ECO:0000256" key="8">
    <source>
        <dbReference type="SAM" id="Phobius"/>
    </source>
</evidence>
<evidence type="ECO:0000256" key="7">
    <source>
        <dbReference type="PIRSR" id="PIRSR600715-1"/>
    </source>
</evidence>
<keyword evidence="6 8" id="KW-0472">Membrane</keyword>
<feature type="binding site" evidence="7">
    <location>
        <position position="169"/>
    </location>
    <ligand>
        <name>Mg(2+)</name>
        <dbReference type="ChEBI" id="CHEBI:18420"/>
    </ligand>
</feature>
<evidence type="ECO:0000256" key="2">
    <source>
        <dbReference type="ARBA" id="ARBA00022475"/>
    </source>
</evidence>
<keyword evidence="5 8" id="KW-1133">Transmembrane helix</keyword>
<feature type="transmembrane region" description="Helical" evidence="8">
    <location>
        <begin position="309"/>
        <end position="327"/>
    </location>
</feature>
<keyword evidence="2" id="KW-1003">Cell membrane</keyword>
<feature type="binding site" evidence="7">
    <location>
        <position position="229"/>
    </location>
    <ligand>
        <name>Mg(2+)</name>
        <dbReference type="ChEBI" id="CHEBI:18420"/>
    </ligand>
</feature>
<dbReference type="CDD" id="cd06853">
    <property type="entry name" value="GT_WecA_like"/>
    <property type="match status" value="1"/>
</dbReference>
<comment type="cofactor">
    <cofactor evidence="7">
        <name>Mg(2+)</name>
        <dbReference type="ChEBI" id="CHEBI:18420"/>
    </cofactor>
</comment>
<dbReference type="RefSeq" id="WP_007277446.1">
    <property type="nucleotide sequence ID" value="NZ_ABCK01000004.1"/>
</dbReference>
<name>A6DHR1_9BACT</name>
<dbReference type="GO" id="GO:0071555">
    <property type="term" value="P:cell wall organization"/>
    <property type="evidence" value="ECO:0007669"/>
    <property type="project" value="TreeGrafter"/>
</dbReference>
<evidence type="ECO:0000256" key="3">
    <source>
        <dbReference type="ARBA" id="ARBA00022679"/>
    </source>
</evidence>
<dbReference type="eggNOG" id="COG0472">
    <property type="taxonomic scope" value="Bacteria"/>
</dbReference>